<dbReference type="PANTHER" id="PTHR38052:SF1">
    <property type="entry name" value="ABM DOMAIN-CONTAINING PROTEIN"/>
    <property type="match status" value="1"/>
</dbReference>
<keyword evidence="2" id="KW-0560">Oxidoreductase</keyword>
<dbReference type="PANTHER" id="PTHR38052">
    <property type="entry name" value="EXPRESSED PROTEIN"/>
    <property type="match status" value="1"/>
</dbReference>
<dbReference type="InterPro" id="IPR011008">
    <property type="entry name" value="Dimeric_a/b-barrel"/>
</dbReference>
<dbReference type="Gene3D" id="3.30.70.100">
    <property type="match status" value="1"/>
</dbReference>
<sequence length="119" mass="13678">MISTLRRLLFSSHPLPTDNRMVKATIVHFWSLPGKESEMKAALLKAKETFQKDEGTLNWFILQDPKDPSAWSLVERYADDAAFQTHMANPYLKEFFGVVGPIMSTEEGKQRQILSYDEL</sequence>
<evidence type="ECO:0000313" key="2">
    <source>
        <dbReference type="EMBL" id="KAK7053838.1"/>
    </source>
</evidence>
<dbReference type="Proteomes" id="UP001362999">
    <property type="component" value="Unassembled WGS sequence"/>
</dbReference>
<protein>
    <submittedName>
        <fullName evidence="2">Antibiotic biosynthesis monooxygenase protein</fullName>
    </submittedName>
</protein>
<organism evidence="2 3">
    <name type="scientific">Favolaschia claudopus</name>
    <dbReference type="NCBI Taxonomy" id="2862362"/>
    <lineage>
        <taxon>Eukaryota</taxon>
        <taxon>Fungi</taxon>
        <taxon>Dikarya</taxon>
        <taxon>Basidiomycota</taxon>
        <taxon>Agaricomycotina</taxon>
        <taxon>Agaricomycetes</taxon>
        <taxon>Agaricomycetidae</taxon>
        <taxon>Agaricales</taxon>
        <taxon>Marasmiineae</taxon>
        <taxon>Mycenaceae</taxon>
        <taxon>Favolaschia</taxon>
    </lineage>
</organism>
<comment type="caution">
    <text evidence="2">The sequence shown here is derived from an EMBL/GenBank/DDBJ whole genome shotgun (WGS) entry which is preliminary data.</text>
</comment>
<dbReference type="InterPro" id="IPR007138">
    <property type="entry name" value="ABM_dom"/>
</dbReference>
<dbReference type="GO" id="GO:0004497">
    <property type="term" value="F:monooxygenase activity"/>
    <property type="evidence" value="ECO:0007669"/>
    <property type="project" value="UniProtKB-KW"/>
</dbReference>
<proteinExistence type="predicted"/>
<keyword evidence="2" id="KW-0503">Monooxygenase</keyword>
<evidence type="ECO:0000259" key="1">
    <source>
        <dbReference type="PROSITE" id="PS51725"/>
    </source>
</evidence>
<name>A0AAW0DMK0_9AGAR</name>
<feature type="domain" description="ABM" evidence="1">
    <location>
        <begin position="23"/>
        <end position="114"/>
    </location>
</feature>
<evidence type="ECO:0000313" key="3">
    <source>
        <dbReference type="Proteomes" id="UP001362999"/>
    </source>
</evidence>
<dbReference type="SUPFAM" id="SSF54909">
    <property type="entry name" value="Dimeric alpha+beta barrel"/>
    <property type="match status" value="1"/>
</dbReference>
<gene>
    <name evidence="2" type="ORF">R3P38DRAFT_2852437</name>
</gene>
<accession>A0AAW0DMK0</accession>
<dbReference type="AlphaFoldDB" id="A0AAW0DMK0"/>
<reference evidence="2 3" key="1">
    <citation type="journal article" date="2024" name="J Genomics">
        <title>Draft genome sequencing and assembly of Favolaschia claudopus CIRM-BRFM 2984 isolated from oak limbs.</title>
        <authorList>
            <person name="Navarro D."/>
            <person name="Drula E."/>
            <person name="Chaduli D."/>
            <person name="Cazenave R."/>
            <person name="Ahrendt S."/>
            <person name="Wang J."/>
            <person name="Lipzen A."/>
            <person name="Daum C."/>
            <person name="Barry K."/>
            <person name="Grigoriev I.V."/>
            <person name="Favel A."/>
            <person name="Rosso M.N."/>
            <person name="Martin F."/>
        </authorList>
    </citation>
    <scope>NUCLEOTIDE SEQUENCE [LARGE SCALE GENOMIC DNA]</scope>
    <source>
        <strain evidence="2 3">CIRM-BRFM 2984</strain>
    </source>
</reference>
<keyword evidence="3" id="KW-1185">Reference proteome</keyword>
<dbReference type="PROSITE" id="PS51725">
    <property type="entry name" value="ABM"/>
    <property type="match status" value="1"/>
</dbReference>
<dbReference type="EMBL" id="JAWWNJ010000006">
    <property type="protein sequence ID" value="KAK7053838.1"/>
    <property type="molecule type" value="Genomic_DNA"/>
</dbReference>
<dbReference type="Pfam" id="PF03992">
    <property type="entry name" value="ABM"/>
    <property type="match status" value="1"/>
</dbReference>